<organism evidence="1 2">
    <name type="scientific">Fasciola gigantica</name>
    <name type="common">Giant liver fluke</name>
    <dbReference type="NCBI Taxonomy" id="46835"/>
    <lineage>
        <taxon>Eukaryota</taxon>
        <taxon>Metazoa</taxon>
        <taxon>Spiralia</taxon>
        <taxon>Lophotrochozoa</taxon>
        <taxon>Platyhelminthes</taxon>
        <taxon>Trematoda</taxon>
        <taxon>Digenea</taxon>
        <taxon>Plagiorchiida</taxon>
        <taxon>Echinostomata</taxon>
        <taxon>Echinostomatoidea</taxon>
        <taxon>Fasciolidae</taxon>
        <taxon>Fasciola</taxon>
    </lineage>
</organism>
<proteinExistence type="predicted"/>
<evidence type="ECO:0000313" key="1">
    <source>
        <dbReference type="EMBL" id="TPP67596.1"/>
    </source>
</evidence>
<reference evidence="1 2" key="1">
    <citation type="submission" date="2019-04" db="EMBL/GenBank/DDBJ databases">
        <title>Annotation for the trematode Fasciola gigantica.</title>
        <authorList>
            <person name="Choi Y.-J."/>
        </authorList>
    </citation>
    <scope>NUCLEOTIDE SEQUENCE [LARGE SCALE GENOMIC DNA]</scope>
    <source>
        <strain evidence="1">Uganda_cow_1</strain>
    </source>
</reference>
<sequence length="67" mass="7608">MKLELWDESFQAVTPELQGLGMGTIVTGLQQSGIKYEHKEFFNREINISVRATAPYTKAAIDSDDMW</sequence>
<dbReference type="Proteomes" id="UP000316759">
    <property type="component" value="Unassembled WGS sequence"/>
</dbReference>
<name>A0A504Z4C8_FASGI</name>
<dbReference type="AlphaFoldDB" id="A0A504Z4C8"/>
<accession>A0A504Z4C8</accession>
<protein>
    <submittedName>
        <fullName evidence="1">Uncharacterized protein</fullName>
    </submittedName>
</protein>
<gene>
    <name evidence="1" type="ORF">FGIG_11750</name>
</gene>
<dbReference type="EMBL" id="SUNJ01000514">
    <property type="protein sequence ID" value="TPP67596.1"/>
    <property type="molecule type" value="Genomic_DNA"/>
</dbReference>
<evidence type="ECO:0000313" key="2">
    <source>
        <dbReference type="Proteomes" id="UP000316759"/>
    </source>
</evidence>
<comment type="caution">
    <text evidence="1">The sequence shown here is derived from an EMBL/GenBank/DDBJ whole genome shotgun (WGS) entry which is preliminary data.</text>
</comment>
<keyword evidence="2" id="KW-1185">Reference proteome</keyword>